<accession>A0A4Z1DZY9</accession>
<dbReference type="Proteomes" id="UP000297318">
    <property type="component" value="Unassembled WGS sequence"/>
</dbReference>
<dbReference type="GO" id="GO:0005829">
    <property type="term" value="C:cytosol"/>
    <property type="evidence" value="ECO:0007669"/>
    <property type="project" value="TreeGrafter"/>
</dbReference>
<dbReference type="SUPFAM" id="SSF56784">
    <property type="entry name" value="HAD-like"/>
    <property type="match status" value="1"/>
</dbReference>
<comment type="caution">
    <text evidence="1">The sequence shown here is derived from an EMBL/GenBank/DDBJ whole genome shotgun (WGS) entry which is preliminary data.</text>
</comment>
<sequence length="267" mass="26815">MITRAIFLDVDGTLAIHGEVPQGNLEAVRAARAAGHRVLLATGRPRSMIAGLLDLGFDGAVASAGGYVEIAGEVLRDGVLEPDLAARAVRVLLAHGVPFLLEGSTALAGPAADVEHLERALQVVAPTGRPPVTPLTEERDLAAFPTSKIAYFGSSVPDARIVAEIGPGIESIPSSIPEIGPGAGELFRAGLSKADGLAIAAAALGVGQADVIAVGDGPNDVEMLAWAGLGVAVTGSRPEVLAVADAQVAGPEASGLAELFARLGLVG</sequence>
<dbReference type="PANTHER" id="PTHR10000">
    <property type="entry name" value="PHOSPHOSERINE PHOSPHATASE"/>
    <property type="match status" value="1"/>
</dbReference>
<organism evidence="1 2">
    <name type="scientific">Serinibacter arcticus</name>
    <dbReference type="NCBI Taxonomy" id="1655435"/>
    <lineage>
        <taxon>Bacteria</taxon>
        <taxon>Bacillati</taxon>
        <taxon>Actinomycetota</taxon>
        <taxon>Actinomycetes</taxon>
        <taxon>Micrococcales</taxon>
        <taxon>Beutenbergiaceae</taxon>
        <taxon>Serinibacter</taxon>
    </lineage>
</organism>
<evidence type="ECO:0000313" key="2">
    <source>
        <dbReference type="Proteomes" id="UP000297318"/>
    </source>
</evidence>
<evidence type="ECO:0008006" key="3">
    <source>
        <dbReference type="Google" id="ProtNLM"/>
    </source>
</evidence>
<dbReference type="EMBL" id="RHPJ01000005">
    <property type="protein sequence ID" value="TGO03853.1"/>
    <property type="molecule type" value="Genomic_DNA"/>
</dbReference>
<dbReference type="GO" id="GO:0000287">
    <property type="term" value="F:magnesium ion binding"/>
    <property type="evidence" value="ECO:0007669"/>
    <property type="project" value="TreeGrafter"/>
</dbReference>
<keyword evidence="2" id="KW-1185">Reference proteome</keyword>
<dbReference type="GO" id="GO:0016791">
    <property type="term" value="F:phosphatase activity"/>
    <property type="evidence" value="ECO:0007669"/>
    <property type="project" value="TreeGrafter"/>
</dbReference>
<dbReference type="Gene3D" id="3.40.50.1000">
    <property type="entry name" value="HAD superfamily/HAD-like"/>
    <property type="match status" value="1"/>
</dbReference>
<dbReference type="RefSeq" id="WP_135850878.1">
    <property type="nucleotide sequence ID" value="NZ_RHPJ01000005.1"/>
</dbReference>
<dbReference type="PANTHER" id="PTHR10000:SF8">
    <property type="entry name" value="HAD SUPERFAMILY HYDROLASE-LIKE, TYPE 3"/>
    <property type="match status" value="1"/>
</dbReference>
<dbReference type="Gene3D" id="3.30.1240.10">
    <property type="match status" value="1"/>
</dbReference>
<dbReference type="AlphaFoldDB" id="A0A4Z1DZY9"/>
<reference evidence="1 2" key="1">
    <citation type="submission" date="2018-11" db="EMBL/GenBank/DDBJ databases">
        <title>Complete genome sequencing of the Actinobacteria Serinibacter sp. K3-2.</title>
        <authorList>
            <person name="Rakitin A.L."/>
            <person name="Beletsky A.V."/>
            <person name="Mardanov A.V."/>
            <person name="Ravin N.V."/>
            <person name="Gromova A.S."/>
            <person name="Filippova S.N."/>
            <person name="Gal'Chenko V.F."/>
        </authorList>
    </citation>
    <scope>NUCLEOTIDE SEQUENCE [LARGE SCALE GENOMIC DNA]</scope>
    <source>
        <strain evidence="1 2">K3-2</strain>
    </source>
</reference>
<protein>
    <recommendedName>
        <fullName evidence="3">Hydrolase (HAD superfamily)</fullName>
    </recommendedName>
</protein>
<dbReference type="OrthoDB" id="3180855at2"/>
<evidence type="ECO:0000313" key="1">
    <source>
        <dbReference type="EMBL" id="TGO03853.1"/>
    </source>
</evidence>
<gene>
    <name evidence="1" type="ORF">SERN_2865</name>
</gene>
<name>A0A4Z1DZY9_9MICO</name>
<dbReference type="Pfam" id="PF08282">
    <property type="entry name" value="Hydrolase_3"/>
    <property type="match status" value="1"/>
</dbReference>
<dbReference type="InterPro" id="IPR023214">
    <property type="entry name" value="HAD_sf"/>
</dbReference>
<proteinExistence type="predicted"/>
<dbReference type="InterPro" id="IPR036412">
    <property type="entry name" value="HAD-like_sf"/>
</dbReference>